<gene>
    <name evidence="1" type="ORF">DWV00_09745</name>
</gene>
<dbReference type="RefSeq" id="WP_115533349.1">
    <property type="nucleotide sequence ID" value="NZ_QRGA01000005.1"/>
</dbReference>
<sequence>MTNSDRSTDTFSLNLAVRAAAGELRIISIWQALGRYGAKAKRTRVHRDGKKRIDELIVTFESIAPAELSPIVAQLNAEPWVAGVVTTSPREVDRQSLKLLAKPELT</sequence>
<dbReference type="OrthoDB" id="9009085at2"/>
<keyword evidence="2" id="KW-1185">Reference proteome</keyword>
<accession>A0A3D8K3C0</accession>
<dbReference type="EMBL" id="QRGA01000005">
    <property type="protein sequence ID" value="RDU99375.1"/>
    <property type="molecule type" value="Genomic_DNA"/>
</dbReference>
<proteinExistence type="predicted"/>
<protein>
    <submittedName>
        <fullName evidence="1">Uncharacterized protein</fullName>
    </submittedName>
</protein>
<name>A0A3D8K3C0_9BURK</name>
<evidence type="ECO:0000313" key="1">
    <source>
        <dbReference type="EMBL" id="RDU99375.1"/>
    </source>
</evidence>
<organism evidence="1 2">
    <name type="scientific">Trinickia dinghuensis</name>
    <dbReference type="NCBI Taxonomy" id="2291023"/>
    <lineage>
        <taxon>Bacteria</taxon>
        <taxon>Pseudomonadati</taxon>
        <taxon>Pseudomonadota</taxon>
        <taxon>Betaproteobacteria</taxon>
        <taxon>Burkholderiales</taxon>
        <taxon>Burkholderiaceae</taxon>
        <taxon>Trinickia</taxon>
    </lineage>
</organism>
<reference evidence="1 2" key="1">
    <citation type="submission" date="2018-08" db="EMBL/GenBank/DDBJ databases">
        <title>Paraburkholderia sp. DHOM06 isolated from forest soil.</title>
        <authorList>
            <person name="Gao Z.-H."/>
            <person name="Qiu L.-H."/>
        </authorList>
    </citation>
    <scope>NUCLEOTIDE SEQUENCE [LARGE SCALE GENOMIC DNA]</scope>
    <source>
        <strain evidence="1 2">DHOM06</strain>
    </source>
</reference>
<dbReference type="AlphaFoldDB" id="A0A3D8K3C0"/>
<comment type="caution">
    <text evidence="1">The sequence shown here is derived from an EMBL/GenBank/DDBJ whole genome shotgun (WGS) entry which is preliminary data.</text>
</comment>
<evidence type="ECO:0000313" key="2">
    <source>
        <dbReference type="Proteomes" id="UP000256838"/>
    </source>
</evidence>
<dbReference type="Proteomes" id="UP000256838">
    <property type="component" value="Unassembled WGS sequence"/>
</dbReference>